<evidence type="ECO:0000256" key="1">
    <source>
        <dbReference type="SAM" id="Phobius"/>
    </source>
</evidence>
<dbReference type="OrthoDB" id="3993537at2759"/>
<dbReference type="GeneID" id="25771549"/>
<accession>W1QKL0</accession>
<feature type="transmembrane region" description="Helical" evidence="1">
    <location>
        <begin position="105"/>
        <end position="125"/>
    </location>
</feature>
<proteinExistence type="predicted"/>
<sequence length="156" mass="18355">MSYDYDLTVSMVLASLRTAILTASRYISQFKQAYPEIWSLFMYFLVLYVSAKLVLRMARMIYRTFVNTIKLVIFLAAVAVAIQLWNNKPELAELVPQIQYTLIQLYRLLKMIVTFLAGTLTRFDWRNFSKVDLDRLLDSLKATRSQFETLFQLRLD</sequence>
<dbReference type="HOGENOM" id="CLU_1687160_0_0_1"/>
<dbReference type="AlphaFoldDB" id="W1QKL0"/>
<comment type="caution">
    <text evidence="2">The sequence shown here is derived from an EMBL/GenBank/DDBJ whole genome shotgun (WGS) entry which is preliminary data.</text>
</comment>
<keyword evidence="3" id="KW-1185">Reference proteome</keyword>
<dbReference type="Proteomes" id="UP000008673">
    <property type="component" value="Unassembled WGS sequence"/>
</dbReference>
<evidence type="ECO:0000313" key="3">
    <source>
        <dbReference type="Proteomes" id="UP000008673"/>
    </source>
</evidence>
<keyword evidence="1" id="KW-1133">Transmembrane helix</keyword>
<protein>
    <submittedName>
        <fullName evidence="2">Membrane protein</fullName>
    </submittedName>
</protein>
<gene>
    <name evidence="2" type="ORF">HPODL_02094</name>
</gene>
<organism evidence="2 3">
    <name type="scientific">Ogataea parapolymorpha (strain ATCC 26012 / BCRC 20466 / JCM 22074 / NRRL Y-7560 / DL-1)</name>
    <name type="common">Yeast</name>
    <name type="synonym">Hansenula polymorpha</name>
    <dbReference type="NCBI Taxonomy" id="871575"/>
    <lineage>
        <taxon>Eukaryota</taxon>
        <taxon>Fungi</taxon>
        <taxon>Dikarya</taxon>
        <taxon>Ascomycota</taxon>
        <taxon>Saccharomycotina</taxon>
        <taxon>Pichiomycetes</taxon>
        <taxon>Pichiales</taxon>
        <taxon>Pichiaceae</taxon>
        <taxon>Ogataea</taxon>
    </lineage>
</organism>
<dbReference type="KEGG" id="opa:HPODL_02094"/>
<dbReference type="EMBL" id="AEOI02000003">
    <property type="protein sequence ID" value="ESX02771.1"/>
    <property type="molecule type" value="Genomic_DNA"/>
</dbReference>
<reference evidence="2 3" key="1">
    <citation type="journal article" date="2013" name="BMC Genomics">
        <title>Genome sequence and analysis of methylotrophic yeast Hansenula polymorpha DL1.</title>
        <authorList>
            <person name="Ravin N.V."/>
            <person name="Eldarov M.A."/>
            <person name="Kadnikov V.V."/>
            <person name="Beletsky A.V."/>
            <person name="Schneider J."/>
            <person name="Mardanova E.S."/>
            <person name="Smekalova E.M."/>
            <person name="Zvereva M.I."/>
            <person name="Dontsova O.A."/>
            <person name="Mardanov A.V."/>
            <person name="Skryabin K.G."/>
        </authorList>
    </citation>
    <scope>NUCLEOTIDE SEQUENCE [LARGE SCALE GENOMIC DNA]</scope>
    <source>
        <strain evidence="3">ATCC 26012 / BCRC 20466 / JCM 22074 / NRRL Y-7560 / DL-1</strain>
    </source>
</reference>
<name>W1QKL0_OGAPD</name>
<keyword evidence="1" id="KW-0472">Membrane</keyword>
<keyword evidence="1" id="KW-0812">Transmembrane</keyword>
<dbReference type="Pfam" id="PF12716">
    <property type="entry name" value="Apq12"/>
    <property type="match status" value="1"/>
</dbReference>
<feature type="transmembrane region" description="Helical" evidence="1">
    <location>
        <begin position="37"/>
        <end position="55"/>
    </location>
</feature>
<dbReference type="InterPro" id="IPR024316">
    <property type="entry name" value="APQ12"/>
</dbReference>
<feature type="transmembrane region" description="Helical" evidence="1">
    <location>
        <begin position="67"/>
        <end position="85"/>
    </location>
</feature>
<dbReference type="RefSeq" id="XP_013937182.1">
    <property type="nucleotide sequence ID" value="XM_014081707.1"/>
</dbReference>
<evidence type="ECO:0000313" key="2">
    <source>
        <dbReference type="EMBL" id="ESX02771.1"/>
    </source>
</evidence>